<reference evidence="2 3" key="1">
    <citation type="submission" date="2018-03" db="EMBL/GenBank/DDBJ databases">
        <title>Draft Genome Sequences of the Obligatory Marine Myxobacteria Enhygromyxa salina SWB007.</title>
        <authorList>
            <person name="Poehlein A."/>
            <person name="Moghaddam J.A."/>
            <person name="Harms H."/>
            <person name="Alanjari M."/>
            <person name="Koenig G.M."/>
            <person name="Daniel R."/>
            <person name="Schaeberle T.F."/>
        </authorList>
    </citation>
    <scope>NUCLEOTIDE SEQUENCE [LARGE SCALE GENOMIC DNA]</scope>
    <source>
        <strain evidence="2 3">SWB007</strain>
    </source>
</reference>
<dbReference type="Gene3D" id="3.90.1570.10">
    <property type="entry name" value="tt1808, chain A"/>
    <property type="match status" value="1"/>
</dbReference>
<dbReference type="AlphaFoldDB" id="A0A2S9Y7R2"/>
<dbReference type="CDD" id="cd06260">
    <property type="entry name" value="DUF820-like"/>
    <property type="match status" value="1"/>
</dbReference>
<gene>
    <name evidence="2" type="ORF">ENSA7_57400</name>
</gene>
<feature type="domain" description="Putative restriction endonuclease" evidence="1">
    <location>
        <begin position="3"/>
        <end position="122"/>
    </location>
</feature>
<protein>
    <recommendedName>
        <fullName evidence="1">Putative restriction endonuclease domain-containing protein</fullName>
    </recommendedName>
</protein>
<dbReference type="InterPro" id="IPR008538">
    <property type="entry name" value="Uma2"/>
</dbReference>
<dbReference type="InterPro" id="IPR011335">
    <property type="entry name" value="Restrct_endonuc-II-like"/>
</dbReference>
<evidence type="ECO:0000313" key="3">
    <source>
        <dbReference type="Proteomes" id="UP000238823"/>
    </source>
</evidence>
<dbReference type="PANTHER" id="PTHR34107">
    <property type="entry name" value="SLL0198 PROTEIN-RELATED"/>
    <property type="match status" value="1"/>
</dbReference>
<evidence type="ECO:0000259" key="1">
    <source>
        <dbReference type="Pfam" id="PF05685"/>
    </source>
</evidence>
<dbReference type="Proteomes" id="UP000238823">
    <property type="component" value="Unassembled WGS sequence"/>
</dbReference>
<evidence type="ECO:0000313" key="2">
    <source>
        <dbReference type="EMBL" id="PRQ01135.1"/>
    </source>
</evidence>
<dbReference type="SUPFAM" id="SSF52980">
    <property type="entry name" value="Restriction endonuclease-like"/>
    <property type="match status" value="1"/>
</dbReference>
<dbReference type="EMBL" id="PVNL01000117">
    <property type="protein sequence ID" value="PRQ01135.1"/>
    <property type="molecule type" value="Genomic_DNA"/>
</dbReference>
<dbReference type="Pfam" id="PF05685">
    <property type="entry name" value="Uma2"/>
    <property type="match status" value="1"/>
</dbReference>
<name>A0A2S9Y7R2_9BACT</name>
<accession>A0A2S9Y7R2</accession>
<dbReference type="PANTHER" id="PTHR34107:SF4">
    <property type="entry name" value="SLL1222 PROTEIN"/>
    <property type="match status" value="1"/>
</dbReference>
<comment type="caution">
    <text evidence="2">The sequence shown here is derived from an EMBL/GenBank/DDBJ whole genome shotgun (WGS) entry which is preliminary data.</text>
</comment>
<organism evidence="2 3">
    <name type="scientific">Enhygromyxa salina</name>
    <dbReference type="NCBI Taxonomy" id="215803"/>
    <lineage>
        <taxon>Bacteria</taxon>
        <taxon>Pseudomonadati</taxon>
        <taxon>Myxococcota</taxon>
        <taxon>Polyangia</taxon>
        <taxon>Nannocystales</taxon>
        <taxon>Nannocystaceae</taxon>
        <taxon>Enhygromyxa</taxon>
    </lineage>
</organism>
<sequence>MGELYRQIANFLIDRPFKVFVGPFDVRLGPSGAAPDQVDTVVQPDLAVICDRAGLDEHGFQGGPDWVIEVLSPSTAARDQVTKLRYYETHGVKHYWLVHPIEHVVTVYSRPDSTARFGRPQVSETKGQLASGMFDGLSIDWELLPA</sequence>
<proteinExistence type="predicted"/>
<dbReference type="InterPro" id="IPR012296">
    <property type="entry name" value="Nuclease_put_TT1808"/>
</dbReference>